<keyword evidence="2" id="KW-0472">Membrane</keyword>
<accession>A0A8H7PQ25</accession>
<reference evidence="3" key="1">
    <citation type="submission" date="2020-12" db="EMBL/GenBank/DDBJ databases">
        <title>Metabolic potential, ecology and presence of endohyphal bacteria is reflected in genomic diversity of Mucoromycotina.</title>
        <authorList>
            <person name="Muszewska A."/>
            <person name="Okrasinska A."/>
            <person name="Steczkiewicz K."/>
            <person name="Drgas O."/>
            <person name="Orlowska M."/>
            <person name="Perlinska-Lenart U."/>
            <person name="Aleksandrzak-Piekarczyk T."/>
            <person name="Szatraj K."/>
            <person name="Zielenkiewicz U."/>
            <person name="Pilsyk S."/>
            <person name="Malc E."/>
            <person name="Mieczkowski P."/>
            <person name="Kruszewska J.S."/>
            <person name="Biernat P."/>
            <person name="Pawlowska J."/>
        </authorList>
    </citation>
    <scope>NUCLEOTIDE SEQUENCE</scope>
    <source>
        <strain evidence="3">WA0000067209</strain>
    </source>
</reference>
<keyword evidence="2" id="KW-0812">Transmembrane</keyword>
<feature type="compositionally biased region" description="Polar residues" evidence="1">
    <location>
        <begin position="21"/>
        <end position="30"/>
    </location>
</feature>
<feature type="compositionally biased region" description="Polar residues" evidence="1">
    <location>
        <begin position="63"/>
        <end position="80"/>
    </location>
</feature>
<keyword evidence="2" id="KW-1133">Transmembrane helix</keyword>
<evidence type="ECO:0000256" key="1">
    <source>
        <dbReference type="SAM" id="MobiDB-lite"/>
    </source>
</evidence>
<dbReference type="EMBL" id="JAEPQZ010000009">
    <property type="protein sequence ID" value="KAG2177196.1"/>
    <property type="molecule type" value="Genomic_DNA"/>
</dbReference>
<dbReference type="OrthoDB" id="2376782at2759"/>
<feature type="region of interest" description="Disordered" evidence="1">
    <location>
        <begin position="130"/>
        <end position="188"/>
    </location>
</feature>
<evidence type="ECO:0000256" key="2">
    <source>
        <dbReference type="SAM" id="Phobius"/>
    </source>
</evidence>
<dbReference type="AlphaFoldDB" id="A0A8H7PQ25"/>
<protein>
    <submittedName>
        <fullName evidence="3">Uncharacterized protein</fullName>
    </submittedName>
</protein>
<keyword evidence="4" id="KW-1185">Reference proteome</keyword>
<organism evidence="3 4">
    <name type="scientific">Mortierella isabellina</name>
    <name type="common">Filamentous fungus</name>
    <name type="synonym">Umbelopsis isabellina</name>
    <dbReference type="NCBI Taxonomy" id="91625"/>
    <lineage>
        <taxon>Eukaryota</taxon>
        <taxon>Fungi</taxon>
        <taxon>Fungi incertae sedis</taxon>
        <taxon>Mucoromycota</taxon>
        <taxon>Mucoromycotina</taxon>
        <taxon>Umbelopsidomycetes</taxon>
        <taxon>Umbelopsidales</taxon>
        <taxon>Umbelopsidaceae</taxon>
        <taxon>Umbelopsis</taxon>
    </lineage>
</organism>
<feature type="compositionally biased region" description="Polar residues" evidence="1">
    <location>
        <begin position="149"/>
        <end position="178"/>
    </location>
</feature>
<feature type="transmembrane region" description="Helical" evidence="2">
    <location>
        <begin position="355"/>
        <end position="384"/>
    </location>
</feature>
<feature type="region of interest" description="Disordered" evidence="1">
    <location>
        <begin position="299"/>
        <end position="322"/>
    </location>
</feature>
<feature type="transmembrane region" description="Helical" evidence="2">
    <location>
        <begin position="416"/>
        <end position="436"/>
    </location>
</feature>
<name>A0A8H7PQ25_MORIS</name>
<proteinExistence type="predicted"/>
<gene>
    <name evidence="3" type="ORF">INT43_007853</name>
</gene>
<comment type="caution">
    <text evidence="3">The sequence shown here is derived from an EMBL/GenBank/DDBJ whole genome shotgun (WGS) entry which is preliminary data.</text>
</comment>
<sequence length="445" mass="48549">MSQRDYFPQREESFSHGGQCDNDSNSQRRTSYYPMPTPASDHSRTNHSFSQTGMYPYHGDNNADPNAFQTPYQAHQSIPVSNYDGHGQSSSDADPFAGQYPPPRQPSGLNQAPHAVDPVYPAYSPNEYPVNGNFPMPKPYQKPAAANDDQATVHTANSAHTRSSAPSMTNSNSYTRQNSSHDGHDTSNLMAGAVGVAAGAGLVGALNNKSTDKGYYDPHAIPLNEWQQAERTNTNPLQEYDLRNNAMTPDMADPSNGREAYMQDMRQQPQPEPLYAEAGYPTVAPPSYLRPDRDGYLPGARGRTPKQRPAGAVVPQTPVQNQHYPLPPPVQPYQPQLMPPPQAYKPPRDSRGGCCYCPALTCCSFFCMLISVGFLAAGIAMIVYAKVASEQCPPCDSKSSLSGICNACNSVLYDGLFYGGIVVAALAGIGIIWRLFMWCCSARRY</sequence>
<feature type="region of interest" description="Disordered" evidence="1">
    <location>
        <begin position="1"/>
        <end position="118"/>
    </location>
</feature>
<dbReference type="Proteomes" id="UP000654370">
    <property type="component" value="Unassembled WGS sequence"/>
</dbReference>
<evidence type="ECO:0000313" key="3">
    <source>
        <dbReference type="EMBL" id="KAG2177196.1"/>
    </source>
</evidence>
<evidence type="ECO:0000313" key="4">
    <source>
        <dbReference type="Proteomes" id="UP000654370"/>
    </source>
</evidence>